<dbReference type="GO" id="GO:0004022">
    <property type="term" value="F:alcohol dehydrogenase (NAD+) activity"/>
    <property type="evidence" value="ECO:0007669"/>
    <property type="project" value="UniProtKB-EC"/>
</dbReference>
<keyword evidence="5 8" id="KW-0862">Zinc</keyword>
<evidence type="ECO:0000256" key="6">
    <source>
        <dbReference type="ARBA" id="ARBA00023002"/>
    </source>
</evidence>
<comment type="caution">
    <text evidence="10">The sequence shown here is derived from an EMBL/GenBank/DDBJ whole genome shotgun (WGS) entry which is preliminary data.</text>
</comment>
<keyword evidence="7" id="KW-0520">NAD</keyword>
<evidence type="ECO:0000256" key="4">
    <source>
        <dbReference type="ARBA" id="ARBA00022723"/>
    </source>
</evidence>
<dbReference type="PROSITE" id="PS00059">
    <property type="entry name" value="ADH_ZINC"/>
    <property type="match status" value="1"/>
</dbReference>
<protein>
    <recommendedName>
        <fullName evidence="3">alcohol dehydrogenase</fullName>
        <ecNumber evidence="3">1.1.1.1</ecNumber>
    </recommendedName>
</protein>
<dbReference type="SUPFAM" id="SSF51735">
    <property type="entry name" value="NAD(P)-binding Rossmann-fold domains"/>
    <property type="match status" value="1"/>
</dbReference>
<dbReference type="Gene3D" id="3.40.50.720">
    <property type="entry name" value="NAD(P)-binding Rossmann-like Domain"/>
    <property type="match status" value="1"/>
</dbReference>
<dbReference type="AlphaFoldDB" id="A0A9W8RRA1"/>
<sequence>MIRLQTPTPGPSELLVRLSVTGICGTDLGLASGKLGPTKDILGHEGVGYVAQIGSASGSLAQLGDRVAITWVRDICGVCQYCLHPGGEVRCKEQLNSGRRLDGTFAEYALVPARYVVHLPEHIMVSDEMIAPILCAGVTAYTALKSSGGVGGQWIAVSGSGGGVGALTIKYAKAMGFRVVAIDVGDAKRRISMECGADHFIDANSSTSLVEQVDGVTMQRGTSIVLVCAGSGEAYNAVLDIVAPYGTLVCVGIPPPDHLVSFHPLLLIDRGFKIIGSAVGTRQDLMEAIDFVQAGLVKPTIIVERFTDLPDLLSDFANVSDDDLY</sequence>
<evidence type="ECO:0000256" key="5">
    <source>
        <dbReference type="ARBA" id="ARBA00022833"/>
    </source>
</evidence>
<dbReference type="PANTHER" id="PTHR42940:SF3">
    <property type="entry name" value="ALCOHOL DEHYDROGENASE 1-RELATED"/>
    <property type="match status" value="1"/>
</dbReference>
<name>A0A9W8RRA1_9HYPO</name>
<dbReference type="CDD" id="cd08297">
    <property type="entry name" value="CAD3"/>
    <property type="match status" value="1"/>
</dbReference>
<comment type="cofactor">
    <cofactor evidence="1 8">
        <name>Zn(2+)</name>
        <dbReference type="ChEBI" id="CHEBI:29105"/>
    </cofactor>
</comment>
<evidence type="ECO:0000259" key="9">
    <source>
        <dbReference type="SMART" id="SM00829"/>
    </source>
</evidence>
<dbReference type="PANTHER" id="PTHR42940">
    <property type="entry name" value="ALCOHOL DEHYDROGENASE 1-RELATED"/>
    <property type="match status" value="1"/>
</dbReference>
<evidence type="ECO:0000256" key="8">
    <source>
        <dbReference type="RuleBase" id="RU361277"/>
    </source>
</evidence>
<dbReference type="SUPFAM" id="SSF50129">
    <property type="entry name" value="GroES-like"/>
    <property type="match status" value="1"/>
</dbReference>
<evidence type="ECO:0000256" key="7">
    <source>
        <dbReference type="ARBA" id="ARBA00023027"/>
    </source>
</evidence>
<evidence type="ECO:0000256" key="3">
    <source>
        <dbReference type="ARBA" id="ARBA00013190"/>
    </source>
</evidence>
<dbReference type="InterPro" id="IPR011032">
    <property type="entry name" value="GroES-like_sf"/>
</dbReference>
<dbReference type="InterPro" id="IPR013149">
    <property type="entry name" value="ADH-like_C"/>
</dbReference>
<evidence type="ECO:0000313" key="11">
    <source>
        <dbReference type="Proteomes" id="UP001152049"/>
    </source>
</evidence>
<dbReference type="InterPro" id="IPR002328">
    <property type="entry name" value="ADH_Zn_CS"/>
</dbReference>
<dbReference type="SMART" id="SM00829">
    <property type="entry name" value="PKS_ER"/>
    <property type="match status" value="1"/>
</dbReference>
<proteinExistence type="inferred from homology"/>
<dbReference type="GO" id="GO:0008270">
    <property type="term" value="F:zinc ion binding"/>
    <property type="evidence" value="ECO:0007669"/>
    <property type="project" value="InterPro"/>
</dbReference>
<evidence type="ECO:0000256" key="1">
    <source>
        <dbReference type="ARBA" id="ARBA00001947"/>
    </source>
</evidence>
<gene>
    <name evidence="10" type="ORF">NW762_012482</name>
</gene>
<reference evidence="10" key="1">
    <citation type="submission" date="2022-09" db="EMBL/GenBank/DDBJ databases">
        <title>Fusarium specimens isolated from Avocado Roots.</title>
        <authorList>
            <person name="Stajich J."/>
            <person name="Roper C."/>
            <person name="Heimlech-Rivalta G."/>
        </authorList>
    </citation>
    <scope>NUCLEOTIDE SEQUENCE</scope>
    <source>
        <strain evidence="10">CF00136</strain>
    </source>
</reference>
<dbReference type="FunFam" id="3.40.50.720:FF:000039">
    <property type="entry name" value="Alcohol dehydrogenase AdhP"/>
    <property type="match status" value="1"/>
</dbReference>
<evidence type="ECO:0000256" key="2">
    <source>
        <dbReference type="ARBA" id="ARBA00008072"/>
    </source>
</evidence>
<dbReference type="OrthoDB" id="1879366at2759"/>
<evidence type="ECO:0000313" key="10">
    <source>
        <dbReference type="EMBL" id="KAJ4249147.1"/>
    </source>
</evidence>
<dbReference type="InterPro" id="IPR020843">
    <property type="entry name" value="ER"/>
</dbReference>
<organism evidence="10 11">
    <name type="scientific">Fusarium torreyae</name>
    <dbReference type="NCBI Taxonomy" id="1237075"/>
    <lineage>
        <taxon>Eukaryota</taxon>
        <taxon>Fungi</taxon>
        <taxon>Dikarya</taxon>
        <taxon>Ascomycota</taxon>
        <taxon>Pezizomycotina</taxon>
        <taxon>Sordariomycetes</taxon>
        <taxon>Hypocreomycetidae</taxon>
        <taxon>Hypocreales</taxon>
        <taxon>Nectriaceae</taxon>
        <taxon>Fusarium</taxon>
    </lineage>
</organism>
<dbReference type="Pfam" id="PF00107">
    <property type="entry name" value="ADH_zinc_N"/>
    <property type="match status" value="1"/>
</dbReference>
<accession>A0A9W8RRA1</accession>
<dbReference type="Proteomes" id="UP001152049">
    <property type="component" value="Unassembled WGS sequence"/>
</dbReference>
<dbReference type="InterPro" id="IPR036291">
    <property type="entry name" value="NAD(P)-bd_dom_sf"/>
</dbReference>
<feature type="domain" description="Enoyl reductase (ER)" evidence="9">
    <location>
        <begin position="1"/>
        <end position="319"/>
    </location>
</feature>
<dbReference type="GO" id="GO:0005737">
    <property type="term" value="C:cytoplasm"/>
    <property type="evidence" value="ECO:0007669"/>
    <property type="project" value="TreeGrafter"/>
</dbReference>
<dbReference type="InterPro" id="IPR013154">
    <property type="entry name" value="ADH-like_N"/>
</dbReference>
<comment type="similarity">
    <text evidence="2 8">Belongs to the zinc-containing alcohol dehydrogenase family.</text>
</comment>
<dbReference type="EC" id="1.1.1.1" evidence="3"/>
<keyword evidence="4 8" id="KW-0479">Metal-binding</keyword>
<dbReference type="Pfam" id="PF08240">
    <property type="entry name" value="ADH_N"/>
    <property type="match status" value="1"/>
</dbReference>
<dbReference type="EMBL" id="JAOQAZ010000034">
    <property type="protein sequence ID" value="KAJ4249147.1"/>
    <property type="molecule type" value="Genomic_DNA"/>
</dbReference>
<keyword evidence="11" id="KW-1185">Reference proteome</keyword>
<keyword evidence="6" id="KW-0560">Oxidoreductase</keyword>
<dbReference type="Gene3D" id="3.90.180.10">
    <property type="entry name" value="Medium-chain alcohol dehydrogenases, catalytic domain"/>
    <property type="match status" value="1"/>
</dbReference>